<dbReference type="InterPro" id="IPR050228">
    <property type="entry name" value="Carboxylesterase_BioH"/>
</dbReference>
<accession>A0A5P8K5B3</accession>
<sequence length="226" mass="24119">MDAGGGLDSSYWKDLVPRLAAATGSKIITYDRSGLGDSDEVPGPWKVENAVSDLEAGLRELGVTRDVILVSHSQAGEVATYFTRAHRETVSGTVLVDANLPQLYTDGTIARLMALSTPQVEAAKADPSTKENRRLVATAANYVPAHRAYHRVSWPDSVPATVIVSGKTPFEGSPEDARLWREAAAAFVEAGPDRTLVTAEGSSHDVPVDRPDLVLGEIEKMIAARG</sequence>
<dbReference type="KEGG" id="sphv:F9278_20735"/>
<dbReference type="InterPro" id="IPR000073">
    <property type="entry name" value="AB_hydrolase_1"/>
</dbReference>
<dbReference type="PANTHER" id="PTHR43194">
    <property type="entry name" value="HYDROLASE ALPHA/BETA FOLD FAMILY"/>
    <property type="match status" value="1"/>
</dbReference>
<proteinExistence type="predicted"/>
<protein>
    <submittedName>
        <fullName evidence="2">Alpha/beta hydrolase</fullName>
    </submittedName>
</protein>
<dbReference type="RefSeq" id="WP_152169693.1">
    <property type="nucleotide sequence ID" value="NZ_CP045096.1"/>
</dbReference>
<dbReference type="PANTHER" id="PTHR43194:SF5">
    <property type="entry name" value="PIMELOYL-[ACYL-CARRIER PROTEIN] METHYL ESTER ESTERASE"/>
    <property type="match status" value="1"/>
</dbReference>
<dbReference type="GO" id="GO:0016787">
    <property type="term" value="F:hydrolase activity"/>
    <property type="evidence" value="ECO:0007669"/>
    <property type="project" value="UniProtKB-KW"/>
</dbReference>
<organism evidence="2 3">
    <name type="scientific">Streptomyces phaeolivaceus</name>
    <dbReference type="NCBI Taxonomy" id="2653200"/>
    <lineage>
        <taxon>Bacteria</taxon>
        <taxon>Bacillati</taxon>
        <taxon>Actinomycetota</taxon>
        <taxon>Actinomycetes</taxon>
        <taxon>Kitasatosporales</taxon>
        <taxon>Streptomycetaceae</taxon>
        <taxon>Streptomyces</taxon>
    </lineage>
</organism>
<dbReference type="InterPro" id="IPR029058">
    <property type="entry name" value="AB_hydrolase_fold"/>
</dbReference>
<reference evidence="2 3" key="1">
    <citation type="submission" date="2019-10" db="EMBL/GenBank/DDBJ databases">
        <title>Streptomyces sp. strain GY16 isolated from leaves of Broussonetia papyrifera.</title>
        <authorList>
            <person name="Mo P."/>
        </authorList>
    </citation>
    <scope>NUCLEOTIDE SEQUENCE [LARGE SCALE GENOMIC DNA]</scope>
    <source>
        <strain evidence="2 3">GY16</strain>
    </source>
</reference>
<evidence type="ECO:0000313" key="2">
    <source>
        <dbReference type="EMBL" id="QFQ98224.1"/>
    </source>
</evidence>
<feature type="domain" description="AB hydrolase-1" evidence="1">
    <location>
        <begin position="4"/>
        <end position="214"/>
    </location>
</feature>
<keyword evidence="3" id="KW-1185">Reference proteome</keyword>
<evidence type="ECO:0000259" key="1">
    <source>
        <dbReference type="Pfam" id="PF12697"/>
    </source>
</evidence>
<dbReference type="Pfam" id="PF12697">
    <property type="entry name" value="Abhydrolase_6"/>
    <property type="match status" value="1"/>
</dbReference>
<gene>
    <name evidence="2" type="ORF">F9278_20735</name>
</gene>
<keyword evidence="2" id="KW-0378">Hydrolase</keyword>
<dbReference type="Proteomes" id="UP000327294">
    <property type="component" value="Chromosome"/>
</dbReference>
<evidence type="ECO:0000313" key="3">
    <source>
        <dbReference type="Proteomes" id="UP000327294"/>
    </source>
</evidence>
<dbReference type="EMBL" id="CP045096">
    <property type="protein sequence ID" value="QFQ98224.1"/>
    <property type="molecule type" value="Genomic_DNA"/>
</dbReference>
<name>A0A5P8K5B3_9ACTN</name>
<dbReference type="SUPFAM" id="SSF53474">
    <property type="entry name" value="alpha/beta-Hydrolases"/>
    <property type="match status" value="1"/>
</dbReference>
<dbReference type="AlphaFoldDB" id="A0A5P8K5B3"/>
<dbReference type="Gene3D" id="3.40.50.1820">
    <property type="entry name" value="alpha/beta hydrolase"/>
    <property type="match status" value="1"/>
</dbReference>